<comment type="caution">
    <text evidence="1">The sequence shown here is derived from an EMBL/GenBank/DDBJ whole genome shotgun (WGS) entry which is preliminary data.</text>
</comment>
<dbReference type="InterPro" id="IPR029340">
    <property type="entry name" value="FAM222"/>
</dbReference>
<dbReference type="EMBL" id="MU551584">
    <property type="protein sequence ID" value="KAI5624450.1"/>
    <property type="molecule type" value="Genomic_DNA"/>
</dbReference>
<dbReference type="Proteomes" id="UP001205998">
    <property type="component" value="Unassembled WGS sequence"/>
</dbReference>
<sequence length="431" mass="46681">MCLIPVLLAVALGAPGDLSSMQSPRYPSTAELDAYAQKTADSPLSIKIFPSNIRVPQHKQISRTVNGLDTTGQRFSPYSQPYSTGYQGLLAIVKVPTVNKGIVKSSDGKRTKLSPIQMAVAPYAPPSNNNLAHRHRQRPYSLEICKPPEMHNVAVPPNVVVPVSATSLSSGQSLALVSHSDHASLGMVRQMARTSHAQGIQASVEDHSSPSHQAATACLDSSFSMDMAKTTSYMDTMEYAIWQSKQQRHQQQKQHYQQGPLHRYSANNSSRATISRSPEVCLPAGTTQIPYRAHALSTSSCVTGVALDRVGSSPLNCTATHGDFSTGQFFAPHWNSTLATPDCYNPQELPQGSVGLGHSHCRPQRQAHCVPQQYPGLGMCCGLCHASLLSSSLQSLECLISEIHPPCIKERMLGRGYEAAQPAHIQLPVFR</sequence>
<reference evidence="1" key="1">
    <citation type="submission" date="2018-07" db="EMBL/GenBank/DDBJ databases">
        <title>Comparative genomics of catfishes provides insights into carnivory and benthic adaptation.</title>
        <authorList>
            <person name="Zhang Y."/>
            <person name="Wang D."/>
            <person name="Peng Z."/>
            <person name="Zheng S."/>
            <person name="Shao F."/>
            <person name="Tao W."/>
        </authorList>
    </citation>
    <scope>NUCLEOTIDE SEQUENCE</scope>
    <source>
        <strain evidence="1">Chongqing</strain>
    </source>
</reference>
<organism evidence="1 2">
    <name type="scientific">Silurus asotus</name>
    <name type="common">Amur catfish</name>
    <name type="synonym">Parasilurus asotus</name>
    <dbReference type="NCBI Taxonomy" id="30991"/>
    <lineage>
        <taxon>Eukaryota</taxon>
        <taxon>Metazoa</taxon>
        <taxon>Chordata</taxon>
        <taxon>Craniata</taxon>
        <taxon>Vertebrata</taxon>
        <taxon>Euteleostomi</taxon>
        <taxon>Actinopterygii</taxon>
        <taxon>Neopterygii</taxon>
        <taxon>Teleostei</taxon>
        <taxon>Ostariophysi</taxon>
        <taxon>Siluriformes</taxon>
        <taxon>Siluridae</taxon>
        <taxon>Silurus</taxon>
    </lineage>
</organism>
<proteinExistence type="predicted"/>
<gene>
    <name evidence="1" type="ORF">C0J50_15972</name>
</gene>
<dbReference type="PANTHER" id="PTHR16070:SF2">
    <property type="entry name" value="PROTEIN FAM222A"/>
    <property type="match status" value="1"/>
</dbReference>
<protein>
    <submittedName>
        <fullName evidence="1">Protein FAM222A</fullName>
    </submittedName>
</protein>
<evidence type="ECO:0000313" key="1">
    <source>
        <dbReference type="EMBL" id="KAI5624450.1"/>
    </source>
</evidence>
<accession>A0AAD5AYG7</accession>
<dbReference type="AlphaFoldDB" id="A0AAD5AYG7"/>
<name>A0AAD5AYG7_SILAS</name>
<evidence type="ECO:0000313" key="2">
    <source>
        <dbReference type="Proteomes" id="UP001205998"/>
    </source>
</evidence>
<dbReference type="Pfam" id="PF15258">
    <property type="entry name" value="FAM222A"/>
    <property type="match status" value="1"/>
</dbReference>
<dbReference type="PANTHER" id="PTHR16070">
    <property type="entry name" value="PROTEIN FAM222A-RELATED"/>
    <property type="match status" value="1"/>
</dbReference>
<keyword evidence="2" id="KW-1185">Reference proteome</keyword>